<dbReference type="GO" id="GO:0007520">
    <property type="term" value="P:myoblast fusion"/>
    <property type="evidence" value="ECO:0007669"/>
    <property type="project" value="TreeGrafter"/>
</dbReference>
<dbReference type="InterPro" id="IPR016024">
    <property type="entry name" value="ARM-type_fold"/>
</dbReference>
<sequence length="1837" mass="211359">MRMPWTRENGIGVALWSYIPKEGENKLVLRIGDVVEVLGRQEKWLVGRLCSNRGFIGAFPASFVALDPPALREPDSVVCEAAWVLREWISLYRKDYVTRSKTNPIYDMMRLIVSLRSTLLSGKLPAEEAKEIRRNLTEKIDFMNSQRGLDLTIRHCDGKRIEEKSLSAVALFRQHHQTQRWVRSFAAVKGDDKDLSGPHPVLPETFQILLSIRSFSSGLKVDEADLITSIYEVYEGKSPKPLSESFLYSWHQRTSKTQRNKVLFADISKSDIANKRLYLITNVVTEGNYGNDNAKEGSRADLSRIKKEICFRKALGVAAIDITEQFTFRQGGTGKRHEGGREAELSIPFISSGSESESLENTFKRLINTDRKSQESNLRRLGVKLNIVFGGDLHNSNSHHLDLTGSVTSLKIGLPDVILPSDVRNDLYITLSYGEFSRLDKRQDRNVEVMVELCDNSMGDDVEGGISPGVLGTSSLCPPRRCYSSVVYRHEAKPRWNEIIKISVPVDKFANSHLRFLFRHRSRSETKEKSVPWAFAFLKLVNDVDGTALKNGRHELLVYKIDKKFEGHNTAYLSELPHLKCNHYRFKLKNSNNLGVLSKDIFVIKSVLCSTKLTQNDGLLSLLKWRSEPKKLYENLQIFKKKVNDNGHEVVKFLPDVLDALFSILMENRDSESNDQKVFKILIFVIQIVTDTKYQLFIPVLEVYIQENFSATLAYSKLLTVLKDCVEMGSVNARDLTEAMKSLKYLFKFIVRSRTLFSDLNGGRGKEAFEDYLKQVLTVIVELMFSTSDELTNAQEDCLRHMIQSIPDLVTVLDRRELAAILVKMIRAVQFPEQNMKAINDLIHSDLFMDMECRSSILAAVVEKIKEVFDDDEEKGSGKAPLSFTPLMSLCIKTLGDVLNLLCDTEKYTTTYEDIDIIMKELLRPVIRAVARRRREGEEGLIDDNTAPCVAVLLSMFEQLTPTHYSKYVEGFNPNNFGGRTDLSDFVSEALNVFKNLIIGNGFKKHWISMNLLMNYIILKALRNLSHTIYDYFHQIFDHNVWSHFFEASMALVVHPSLQLEIFSEEKRSRILCSYGDIRKDMAKEVKSMWFNLGNHKIQFIPHMVGPFLKMSLIPESELRKSVIPIFFDMMQCEFYSVVRGREHKGNFFDFEREMIEKLDVIIEHSGDEYFKILFRDLMTQLFDSHSVMKDPGLKFVRLVTKQLELLLEYRSVVTPDDDHEKSNRMSCIVNLLDFYKSVKRDEMYVRYLKKIIVLHEKCENYSEAAFTLLQYTKLLSWTDKPLSPVLLYKERHPEISTNWTLKELLHKDIISNFEKSHMWEWAIKICEVLELQYKEETFDYPKLAELHDTMAGFYNNIMTDLRPEPEYFRVAFYGRGFAAFLQNKTFVYRGRGYEKLSEFQNRIMDQFPDAELMKTLETPSDEESQKPIQLVQINKVEPVMEEKRKFQGKKIRQQILDYYRVNEVNKFMYSRPYMKDKQKDNEFASLWVDRTVMYTKEMFPGVLQWFQVLIPTETFTLCPLDNAIENMYKTNEDLRRLILGDPPFNLLSMKVKGVIDAAVNGGISKYEKAFFSESYIQEHPDHEDKIRLLKNLIAEQIPDLDILLQLHDHKKRPELNEFHESLVKMFETIRNEVEERYGKRRSEFSLIVSSNCVVRHNGNTQEGTRESTRYSMASQSSFDAGTKSRSSVFSVINGLSRKKSIVSHHNHRNDSITAVDATSPSVVVTQQTHTRIVSGTQYLIHQHALTTPNHSRSPSISSNRDSFNDVFEDDVGSLSGGSNRHSNGCGHDSSGDAMSVSSFDETRPLFLKKKAPAPPPPSFTPPTPPSKKPPKPACTE</sequence>
<comment type="subcellular location">
    <subcellularLocation>
        <location evidence="1">Cytoplasm</location>
    </subcellularLocation>
</comment>
<dbReference type="PROSITE" id="PS51651">
    <property type="entry name" value="DOCKER"/>
    <property type="match status" value="1"/>
</dbReference>
<dbReference type="Gene3D" id="1.20.1270.350">
    <property type="entry name" value="Dedicator of cytokinesis N-terminal subdomain"/>
    <property type="match status" value="1"/>
</dbReference>
<dbReference type="InterPro" id="IPR036028">
    <property type="entry name" value="SH3-like_dom_sf"/>
</dbReference>
<reference evidence="12" key="1">
    <citation type="submission" date="2014-05" db="EMBL/GenBank/DDBJ databases">
        <authorList>
            <person name="Chronopoulou M."/>
        </authorList>
    </citation>
    <scope>NUCLEOTIDE SEQUENCE</scope>
    <source>
        <tissue evidence="12">Whole organism</tissue>
    </source>
</reference>
<dbReference type="InterPro" id="IPR043162">
    <property type="entry name" value="DOCK_C_lobe_C"/>
</dbReference>
<dbReference type="InterPro" id="IPR046769">
    <property type="entry name" value="DOCKER_Lobe_A"/>
</dbReference>
<protein>
    <submittedName>
        <fullName evidence="12">Dedicator of cytokinesis protein 1like [Acyrthosiphon pisum]</fullName>
    </submittedName>
</protein>
<dbReference type="InterPro" id="IPR043161">
    <property type="entry name" value="DOCK_C_lobe_A"/>
</dbReference>
<dbReference type="InterPro" id="IPR027007">
    <property type="entry name" value="C2_DOCK-type_domain"/>
</dbReference>
<dbReference type="OrthoDB" id="18896at2759"/>
<dbReference type="InterPro" id="IPR056372">
    <property type="entry name" value="TPR_DOCK"/>
</dbReference>
<name>A0A0K2SVB0_LEPSM</name>
<dbReference type="InterPro" id="IPR001452">
    <property type="entry name" value="SH3_domain"/>
</dbReference>
<dbReference type="Gene3D" id="2.60.40.150">
    <property type="entry name" value="C2 domain"/>
    <property type="match status" value="1"/>
</dbReference>
<dbReference type="SMART" id="SM00326">
    <property type="entry name" value="SH3"/>
    <property type="match status" value="1"/>
</dbReference>
<feature type="domain" description="SH3" evidence="9">
    <location>
        <begin position="7"/>
        <end position="69"/>
    </location>
</feature>
<evidence type="ECO:0000313" key="12">
    <source>
        <dbReference type="EMBL" id="CDW17624.1"/>
    </source>
</evidence>
<dbReference type="GO" id="GO:0031267">
    <property type="term" value="F:small GTPase binding"/>
    <property type="evidence" value="ECO:0007669"/>
    <property type="project" value="TreeGrafter"/>
</dbReference>
<evidence type="ECO:0000259" key="9">
    <source>
        <dbReference type="PROSITE" id="PS50002"/>
    </source>
</evidence>
<evidence type="ECO:0000256" key="5">
    <source>
        <dbReference type="ARBA" id="ARBA00022658"/>
    </source>
</evidence>
<feature type="region of interest" description="Disordered" evidence="8">
    <location>
        <begin position="1746"/>
        <end position="1837"/>
    </location>
</feature>
<dbReference type="Pfam" id="PF16172">
    <property type="entry name" value="DOCK_N"/>
    <property type="match status" value="1"/>
</dbReference>
<dbReference type="GO" id="GO:0005737">
    <property type="term" value="C:cytoplasm"/>
    <property type="evidence" value="ECO:0007669"/>
    <property type="project" value="UniProtKB-SubCell"/>
</dbReference>
<dbReference type="PANTHER" id="PTHR45653:SF10">
    <property type="entry name" value="MYOBLAST CITY, ISOFORM B"/>
    <property type="match status" value="1"/>
</dbReference>
<dbReference type="Pfam" id="PF20421">
    <property type="entry name" value="DHR-2_Lobe_C"/>
    <property type="match status" value="1"/>
</dbReference>
<proteinExistence type="inferred from homology"/>
<evidence type="ECO:0000256" key="3">
    <source>
        <dbReference type="ARBA" id="ARBA00022490"/>
    </source>
</evidence>
<dbReference type="InterPro" id="IPR027357">
    <property type="entry name" value="DOCKER_dom"/>
</dbReference>
<feature type="compositionally biased region" description="Pro residues" evidence="8">
    <location>
        <begin position="1813"/>
        <end position="1828"/>
    </location>
</feature>
<comment type="similarity">
    <text evidence="7">Belongs to the DOCK family.</text>
</comment>
<dbReference type="Gene3D" id="1.25.40.410">
    <property type="match status" value="1"/>
</dbReference>
<dbReference type="InterPro" id="IPR026791">
    <property type="entry name" value="DOCK"/>
</dbReference>
<evidence type="ECO:0000256" key="8">
    <source>
        <dbReference type="SAM" id="MobiDB-lite"/>
    </source>
</evidence>
<evidence type="ECO:0000256" key="4">
    <source>
        <dbReference type="ARBA" id="ARBA00022553"/>
    </source>
</evidence>
<dbReference type="InterPro" id="IPR032376">
    <property type="entry name" value="DOCK_N"/>
</dbReference>
<dbReference type="PROSITE" id="PS51650">
    <property type="entry name" value="C2_DOCK"/>
    <property type="match status" value="1"/>
</dbReference>
<dbReference type="InterPro" id="IPR035892">
    <property type="entry name" value="C2_domain_sf"/>
</dbReference>
<feature type="domain" description="DOCKER" evidence="11">
    <location>
        <begin position="1236"/>
        <end position="1643"/>
    </location>
</feature>
<dbReference type="Pfam" id="PF06920">
    <property type="entry name" value="DHR-2_Lobe_A"/>
    <property type="match status" value="1"/>
</dbReference>
<evidence type="ECO:0000259" key="11">
    <source>
        <dbReference type="PROSITE" id="PS51651"/>
    </source>
</evidence>
<dbReference type="InterPro" id="IPR042455">
    <property type="entry name" value="DOCK_N_sub1"/>
</dbReference>
<evidence type="ECO:0000256" key="6">
    <source>
        <dbReference type="PROSITE-ProRule" id="PRU00192"/>
    </source>
</evidence>
<dbReference type="Gene3D" id="1.20.58.740">
    <property type="match status" value="1"/>
</dbReference>
<keyword evidence="5" id="KW-0344">Guanine-nucleotide releasing factor</keyword>
<dbReference type="GO" id="GO:0005886">
    <property type="term" value="C:plasma membrane"/>
    <property type="evidence" value="ECO:0007669"/>
    <property type="project" value="TreeGrafter"/>
</dbReference>
<dbReference type="PANTHER" id="PTHR45653">
    <property type="entry name" value="DEDICATOR OF CYTOKINESIS"/>
    <property type="match status" value="1"/>
</dbReference>
<keyword evidence="4" id="KW-0597">Phosphoprotein</keyword>
<dbReference type="PROSITE" id="PS50002">
    <property type="entry name" value="SH3"/>
    <property type="match status" value="1"/>
</dbReference>
<keyword evidence="3" id="KW-0963">Cytoplasm</keyword>
<keyword evidence="2 6" id="KW-0728">SH3 domain</keyword>
<accession>A0A0K2SVB0</accession>
<dbReference type="InterPro" id="IPR046770">
    <property type="entry name" value="DOCKER_Lobe_B"/>
</dbReference>
<dbReference type="SUPFAM" id="SSF50044">
    <property type="entry name" value="SH3-domain"/>
    <property type="match status" value="1"/>
</dbReference>
<dbReference type="Pfam" id="PF23554">
    <property type="entry name" value="TPR_DOCK"/>
    <property type="match status" value="1"/>
</dbReference>
<evidence type="ECO:0000256" key="7">
    <source>
        <dbReference type="PROSITE-ProRule" id="PRU00983"/>
    </source>
</evidence>
<dbReference type="GO" id="GO:0005085">
    <property type="term" value="F:guanyl-nucleotide exchange factor activity"/>
    <property type="evidence" value="ECO:0007669"/>
    <property type="project" value="UniProtKB-KW"/>
</dbReference>
<dbReference type="GO" id="GO:0007264">
    <property type="term" value="P:small GTPase-mediated signal transduction"/>
    <property type="evidence" value="ECO:0007669"/>
    <property type="project" value="InterPro"/>
</dbReference>
<dbReference type="SUPFAM" id="SSF48371">
    <property type="entry name" value="ARM repeat"/>
    <property type="match status" value="1"/>
</dbReference>
<evidence type="ECO:0000256" key="1">
    <source>
        <dbReference type="ARBA" id="ARBA00004496"/>
    </source>
</evidence>
<dbReference type="Pfam" id="PF20422">
    <property type="entry name" value="DHR-2_Lobe_B"/>
    <property type="match status" value="1"/>
</dbReference>
<dbReference type="InterPro" id="IPR046773">
    <property type="entry name" value="DOCKER_Lobe_C"/>
</dbReference>
<dbReference type="Gene3D" id="2.30.30.40">
    <property type="entry name" value="SH3 Domains"/>
    <property type="match status" value="1"/>
</dbReference>
<dbReference type="GO" id="GO:0016477">
    <property type="term" value="P:cell migration"/>
    <property type="evidence" value="ECO:0007669"/>
    <property type="project" value="TreeGrafter"/>
</dbReference>
<dbReference type="EMBL" id="HACA01000263">
    <property type="protein sequence ID" value="CDW17624.1"/>
    <property type="molecule type" value="Transcribed_RNA"/>
</dbReference>
<feature type="compositionally biased region" description="Low complexity" evidence="8">
    <location>
        <begin position="1749"/>
        <end position="1762"/>
    </location>
</feature>
<dbReference type="Pfam" id="PF14429">
    <property type="entry name" value="DOCK-C2"/>
    <property type="match status" value="1"/>
</dbReference>
<evidence type="ECO:0000256" key="2">
    <source>
        <dbReference type="ARBA" id="ARBA00022443"/>
    </source>
</evidence>
<feature type="domain" description="C2 DOCK-type" evidence="10">
    <location>
        <begin position="424"/>
        <end position="609"/>
    </location>
</feature>
<organism evidence="12">
    <name type="scientific">Lepeophtheirus salmonis</name>
    <name type="common">Salmon louse</name>
    <name type="synonym">Caligus salmonis</name>
    <dbReference type="NCBI Taxonomy" id="72036"/>
    <lineage>
        <taxon>Eukaryota</taxon>
        <taxon>Metazoa</taxon>
        <taxon>Ecdysozoa</taxon>
        <taxon>Arthropoda</taxon>
        <taxon>Crustacea</taxon>
        <taxon>Multicrustacea</taxon>
        <taxon>Hexanauplia</taxon>
        <taxon>Copepoda</taxon>
        <taxon>Siphonostomatoida</taxon>
        <taxon>Caligidae</taxon>
        <taxon>Lepeophtheirus</taxon>
    </lineage>
</organism>
<evidence type="ECO:0000259" key="10">
    <source>
        <dbReference type="PROSITE" id="PS51650"/>
    </source>
</evidence>